<name>A0A9X2Z612_9MYCO</name>
<evidence type="ECO:0000256" key="1">
    <source>
        <dbReference type="ARBA" id="ARBA00006484"/>
    </source>
</evidence>
<organism evidence="3 4">
    <name type="scientific">Mycobacterium yunnanensis</name>
    <dbReference type="NCBI Taxonomy" id="368477"/>
    <lineage>
        <taxon>Bacteria</taxon>
        <taxon>Bacillati</taxon>
        <taxon>Actinomycetota</taxon>
        <taxon>Actinomycetes</taxon>
        <taxon>Mycobacteriales</taxon>
        <taxon>Mycobacteriaceae</taxon>
        <taxon>Mycobacterium</taxon>
    </lineage>
</organism>
<proteinExistence type="inferred from homology"/>
<dbReference type="PANTHER" id="PTHR43669">
    <property type="entry name" value="5-KETO-D-GLUCONATE 5-REDUCTASE"/>
    <property type="match status" value="1"/>
</dbReference>
<comment type="similarity">
    <text evidence="1">Belongs to the short-chain dehydrogenases/reductases (SDR) family.</text>
</comment>
<evidence type="ECO:0000256" key="2">
    <source>
        <dbReference type="ARBA" id="ARBA00023002"/>
    </source>
</evidence>
<reference evidence="3" key="2">
    <citation type="journal article" date="2022" name="BMC Genomics">
        <title>Comparative genome analysis of mycobacteria focusing on tRNA and non-coding RNA.</title>
        <authorList>
            <person name="Behra P.R.K."/>
            <person name="Pettersson B.M.F."/>
            <person name="Ramesh M."/>
            <person name="Das S."/>
            <person name="Dasgupta S."/>
            <person name="Kirsebom L.A."/>
        </authorList>
    </citation>
    <scope>NUCLEOTIDE SEQUENCE</scope>
    <source>
        <strain evidence="3">DSM 44838</strain>
    </source>
</reference>
<dbReference type="InterPro" id="IPR002347">
    <property type="entry name" value="SDR_fam"/>
</dbReference>
<gene>
    <name evidence="3" type="ORF">H7K45_20565</name>
</gene>
<keyword evidence="4" id="KW-1185">Reference proteome</keyword>
<dbReference type="Proteomes" id="UP001141629">
    <property type="component" value="Unassembled WGS sequence"/>
</dbReference>
<dbReference type="GO" id="GO:0016491">
    <property type="term" value="F:oxidoreductase activity"/>
    <property type="evidence" value="ECO:0007669"/>
    <property type="project" value="UniProtKB-KW"/>
</dbReference>
<sequence>MQQRHSFTSSVVIVSDGGTDAGRRLARRKLADGHRVVVVARHACDAVEVLHGHSADQVMAIAADVSDARQWSRLVDRVTERFGRVDAVVTAQESRAWYVRRTKRGCAA</sequence>
<reference evidence="3" key="1">
    <citation type="submission" date="2020-07" db="EMBL/GenBank/DDBJ databases">
        <authorList>
            <person name="Pettersson B.M.F."/>
            <person name="Behra P.R.K."/>
            <person name="Ramesh M."/>
            <person name="Das S."/>
            <person name="Dasgupta S."/>
            <person name="Kirsebom L.A."/>
        </authorList>
    </citation>
    <scope>NUCLEOTIDE SEQUENCE</scope>
    <source>
        <strain evidence="3">DSM 44838</strain>
    </source>
</reference>
<dbReference type="EMBL" id="JACKVK010000011">
    <property type="protein sequence ID" value="MCV7422949.1"/>
    <property type="molecule type" value="Genomic_DNA"/>
</dbReference>
<comment type="caution">
    <text evidence="3">The sequence shown here is derived from an EMBL/GenBank/DDBJ whole genome shotgun (WGS) entry which is preliminary data.</text>
</comment>
<dbReference type="AlphaFoldDB" id="A0A9X2Z612"/>
<protein>
    <submittedName>
        <fullName evidence="3">SDR family NAD(P)-dependent oxidoreductase</fullName>
    </submittedName>
</protein>
<evidence type="ECO:0000313" key="4">
    <source>
        <dbReference type="Proteomes" id="UP001141629"/>
    </source>
</evidence>
<dbReference type="Gene3D" id="3.40.50.720">
    <property type="entry name" value="NAD(P)-binding Rossmann-like Domain"/>
    <property type="match status" value="1"/>
</dbReference>
<keyword evidence="2" id="KW-0560">Oxidoreductase</keyword>
<dbReference type="InterPro" id="IPR036291">
    <property type="entry name" value="NAD(P)-bd_dom_sf"/>
</dbReference>
<dbReference type="PANTHER" id="PTHR43669:SF3">
    <property type="entry name" value="ALCOHOL DEHYDROGENASE, PUTATIVE (AFU_ORTHOLOGUE AFUA_3G03445)-RELATED"/>
    <property type="match status" value="1"/>
</dbReference>
<dbReference type="Pfam" id="PF00106">
    <property type="entry name" value="adh_short"/>
    <property type="match status" value="1"/>
</dbReference>
<accession>A0A9X2Z612</accession>
<dbReference type="SUPFAM" id="SSF51735">
    <property type="entry name" value="NAD(P)-binding Rossmann-fold domains"/>
    <property type="match status" value="1"/>
</dbReference>
<evidence type="ECO:0000313" key="3">
    <source>
        <dbReference type="EMBL" id="MCV7422949.1"/>
    </source>
</evidence>